<dbReference type="EMBL" id="SZVO01000010">
    <property type="protein sequence ID" value="TKT90316.1"/>
    <property type="molecule type" value="Genomic_DNA"/>
</dbReference>
<dbReference type="GO" id="GO:0003700">
    <property type="term" value="F:DNA-binding transcription factor activity"/>
    <property type="evidence" value="ECO:0007669"/>
    <property type="project" value="InterPro"/>
</dbReference>
<keyword evidence="6" id="KW-1185">Reference proteome</keyword>
<keyword evidence="3" id="KW-0804">Transcription</keyword>
<gene>
    <name evidence="5" type="ORF">FDK13_21505</name>
</gene>
<proteinExistence type="predicted"/>
<dbReference type="OrthoDB" id="931734at2"/>
<evidence type="ECO:0000313" key="6">
    <source>
        <dbReference type="Proteomes" id="UP000304900"/>
    </source>
</evidence>
<dbReference type="SUPFAM" id="SSF46689">
    <property type="entry name" value="Homeodomain-like"/>
    <property type="match status" value="1"/>
</dbReference>
<dbReference type="InterPro" id="IPR018060">
    <property type="entry name" value="HTH_AraC"/>
</dbReference>
<dbReference type="RefSeq" id="WP_137342079.1">
    <property type="nucleotide sequence ID" value="NZ_SZVO01000010.1"/>
</dbReference>
<dbReference type="Pfam" id="PF12833">
    <property type="entry name" value="HTH_18"/>
    <property type="match status" value="1"/>
</dbReference>
<dbReference type="GO" id="GO:0043565">
    <property type="term" value="F:sequence-specific DNA binding"/>
    <property type="evidence" value="ECO:0007669"/>
    <property type="project" value="InterPro"/>
</dbReference>
<dbReference type="AlphaFoldDB" id="A0A4U6D154"/>
<reference evidence="5 6" key="1">
    <citation type="submission" date="2019-05" db="EMBL/GenBank/DDBJ databases">
        <title>Dyadobacter AR-3-8 sp. nov., isolated from arctic soil.</title>
        <authorList>
            <person name="Chaudhary D.K."/>
        </authorList>
    </citation>
    <scope>NUCLEOTIDE SEQUENCE [LARGE SCALE GENOMIC DNA]</scope>
    <source>
        <strain evidence="5 6">AR-3-8</strain>
    </source>
</reference>
<dbReference type="Proteomes" id="UP000304900">
    <property type="component" value="Unassembled WGS sequence"/>
</dbReference>
<dbReference type="PANTHER" id="PTHR43280:SF32">
    <property type="entry name" value="TRANSCRIPTIONAL REGULATORY PROTEIN"/>
    <property type="match status" value="1"/>
</dbReference>
<comment type="caution">
    <text evidence="5">The sequence shown here is derived from an EMBL/GenBank/DDBJ whole genome shotgun (WGS) entry which is preliminary data.</text>
</comment>
<dbReference type="Gene3D" id="1.10.10.60">
    <property type="entry name" value="Homeodomain-like"/>
    <property type="match status" value="1"/>
</dbReference>
<organism evidence="5 6">
    <name type="scientific">Dyadobacter frigoris</name>
    <dbReference type="NCBI Taxonomy" id="2576211"/>
    <lineage>
        <taxon>Bacteria</taxon>
        <taxon>Pseudomonadati</taxon>
        <taxon>Bacteroidota</taxon>
        <taxon>Cytophagia</taxon>
        <taxon>Cytophagales</taxon>
        <taxon>Spirosomataceae</taxon>
        <taxon>Dyadobacter</taxon>
    </lineage>
</organism>
<evidence type="ECO:0000256" key="2">
    <source>
        <dbReference type="ARBA" id="ARBA00023125"/>
    </source>
</evidence>
<evidence type="ECO:0000313" key="5">
    <source>
        <dbReference type="EMBL" id="TKT90316.1"/>
    </source>
</evidence>
<protein>
    <submittedName>
        <fullName evidence="5">Helix-turn-helix domain-containing protein</fullName>
    </submittedName>
</protein>
<dbReference type="PROSITE" id="PS01124">
    <property type="entry name" value="HTH_ARAC_FAMILY_2"/>
    <property type="match status" value="1"/>
</dbReference>
<dbReference type="InterPro" id="IPR009057">
    <property type="entry name" value="Homeodomain-like_sf"/>
</dbReference>
<dbReference type="SMART" id="SM00342">
    <property type="entry name" value="HTH_ARAC"/>
    <property type="match status" value="1"/>
</dbReference>
<keyword evidence="2" id="KW-0238">DNA-binding</keyword>
<evidence type="ECO:0000256" key="1">
    <source>
        <dbReference type="ARBA" id="ARBA00023015"/>
    </source>
</evidence>
<sequence>MEQSNTISLPVTVEKDIKDSFSVNLLNNQTLDSPISIRLKYNRIFLIKDGSGILYIDGAAYPVSGSEIFLLAKEQIFSFSKHSTLSGYELCFGDCFWEKTPASVNNCKAVLFNNTADNQHIPVPFSGYQNMDMLFNTLFLEHESEDYINKTDAMAAYLKVIMIKTANLNASLTKAYDNFEKQIYRQFLGLVQKQFHTTHDVSDFASQLNISTRKLSGICKRNSNKGPKDIISLQVITEAKRALQFSTKPVKEIAFELNFNSPEQFSHFFKKYTNFSPHLYRLDFVKIGM</sequence>
<evidence type="ECO:0000256" key="3">
    <source>
        <dbReference type="ARBA" id="ARBA00023163"/>
    </source>
</evidence>
<dbReference type="PANTHER" id="PTHR43280">
    <property type="entry name" value="ARAC-FAMILY TRANSCRIPTIONAL REGULATOR"/>
    <property type="match status" value="1"/>
</dbReference>
<evidence type="ECO:0000259" key="4">
    <source>
        <dbReference type="PROSITE" id="PS01124"/>
    </source>
</evidence>
<feature type="domain" description="HTH araC/xylS-type" evidence="4">
    <location>
        <begin position="185"/>
        <end position="283"/>
    </location>
</feature>
<accession>A0A4U6D154</accession>
<name>A0A4U6D154_9BACT</name>
<keyword evidence="1" id="KW-0805">Transcription regulation</keyword>